<dbReference type="GO" id="GO:0008761">
    <property type="term" value="F:UDP-N-acetylglucosamine 2-epimerase activity"/>
    <property type="evidence" value="ECO:0007669"/>
    <property type="project" value="TreeGrafter"/>
</dbReference>
<dbReference type="PANTHER" id="PTHR18964">
    <property type="entry name" value="ROK (REPRESSOR, ORF, KINASE) FAMILY"/>
    <property type="match status" value="1"/>
</dbReference>
<proteinExistence type="predicted"/>
<protein>
    <submittedName>
        <fullName evidence="1">Glucokinase</fullName>
        <ecNumber evidence="1">2.7.1.2</ecNumber>
    </submittedName>
</protein>
<dbReference type="PANTHER" id="PTHR18964:SF149">
    <property type="entry name" value="BIFUNCTIONAL UDP-N-ACETYLGLUCOSAMINE 2-EPIMERASE_N-ACETYLMANNOSAMINE KINASE"/>
    <property type="match status" value="1"/>
</dbReference>
<dbReference type="InterPro" id="IPR043129">
    <property type="entry name" value="ATPase_NBD"/>
</dbReference>
<dbReference type="EMBL" id="VSSQ01022133">
    <property type="protein sequence ID" value="MPM68222.1"/>
    <property type="molecule type" value="Genomic_DNA"/>
</dbReference>
<dbReference type="GO" id="GO:0009384">
    <property type="term" value="F:N-acylmannosamine kinase activity"/>
    <property type="evidence" value="ECO:0007669"/>
    <property type="project" value="TreeGrafter"/>
</dbReference>
<accession>A0A645BSK5</accession>
<dbReference type="AlphaFoldDB" id="A0A645BSK5"/>
<dbReference type="InterPro" id="IPR000600">
    <property type="entry name" value="ROK"/>
</dbReference>
<gene>
    <name evidence="1" type="primary">glkA_10</name>
    <name evidence="1" type="ORF">SDC9_115153</name>
</gene>
<keyword evidence="1" id="KW-0808">Transferase</keyword>
<dbReference type="Gene3D" id="3.30.420.40">
    <property type="match status" value="2"/>
</dbReference>
<dbReference type="GO" id="GO:0004340">
    <property type="term" value="F:glucokinase activity"/>
    <property type="evidence" value="ECO:0007669"/>
    <property type="project" value="UniProtKB-EC"/>
</dbReference>
<sequence>MEPGHTVIVHGGLQCTCGLYGCLEAYGSVAALIQQAHAAAELHPESCLGAAALQNGGRLNGKIIFDCAISGDATAQQVIDTYLEYVANGIGSLVNLFRPEVILIGGGICDAGDYLMKPLNAKLPKYVFASDIIGCPPAIRATLGNAAGTIGAACLDCM</sequence>
<dbReference type="Pfam" id="PF00480">
    <property type="entry name" value="ROK"/>
    <property type="match status" value="1"/>
</dbReference>
<organism evidence="1">
    <name type="scientific">bioreactor metagenome</name>
    <dbReference type="NCBI Taxonomy" id="1076179"/>
    <lineage>
        <taxon>unclassified sequences</taxon>
        <taxon>metagenomes</taxon>
        <taxon>ecological metagenomes</taxon>
    </lineage>
</organism>
<name>A0A645BSK5_9ZZZZ</name>
<dbReference type="SUPFAM" id="SSF53067">
    <property type="entry name" value="Actin-like ATPase domain"/>
    <property type="match status" value="1"/>
</dbReference>
<comment type="caution">
    <text evidence="1">The sequence shown here is derived from an EMBL/GenBank/DDBJ whole genome shotgun (WGS) entry which is preliminary data.</text>
</comment>
<reference evidence="1" key="1">
    <citation type="submission" date="2019-08" db="EMBL/GenBank/DDBJ databases">
        <authorList>
            <person name="Kucharzyk K."/>
            <person name="Murdoch R.W."/>
            <person name="Higgins S."/>
            <person name="Loffler F."/>
        </authorList>
    </citation>
    <scope>NUCLEOTIDE SEQUENCE</scope>
</reference>
<dbReference type="EC" id="2.7.1.2" evidence="1"/>
<keyword evidence="1" id="KW-0418">Kinase</keyword>
<evidence type="ECO:0000313" key="1">
    <source>
        <dbReference type="EMBL" id="MPM68222.1"/>
    </source>
</evidence>